<evidence type="ECO:0000313" key="1">
    <source>
        <dbReference type="EMBL" id="GAA4315274.1"/>
    </source>
</evidence>
<comment type="caution">
    <text evidence="1">The sequence shown here is derived from an EMBL/GenBank/DDBJ whole genome shotgun (WGS) entry which is preliminary data.</text>
</comment>
<evidence type="ECO:0000313" key="2">
    <source>
        <dbReference type="Proteomes" id="UP001501844"/>
    </source>
</evidence>
<dbReference type="Proteomes" id="UP001501844">
    <property type="component" value="Unassembled WGS sequence"/>
</dbReference>
<name>A0ABP8G1C3_9BACT</name>
<dbReference type="EMBL" id="BAABGX010000003">
    <property type="protein sequence ID" value="GAA4315274.1"/>
    <property type="molecule type" value="Genomic_DNA"/>
</dbReference>
<accession>A0ABP8G1C3</accession>
<keyword evidence="2" id="KW-1185">Reference proteome</keyword>
<proteinExistence type="predicted"/>
<reference evidence="2" key="1">
    <citation type="journal article" date="2019" name="Int. J. Syst. Evol. Microbiol.">
        <title>The Global Catalogue of Microorganisms (GCM) 10K type strain sequencing project: providing services to taxonomists for standard genome sequencing and annotation.</title>
        <authorList>
            <consortium name="The Broad Institute Genomics Platform"/>
            <consortium name="The Broad Institute Genome Sequencing Center for Infectious Disease"/>
            <person name="Wu L."/>
            <person name="Ma J."/>
        </authorList>
    </citation>
    <scope>NUCLEOTIDE SEQUENCE [LARGE SCALE GENOMIC DNA]</scope>
    <source>
        <strain evidence="2">JCM 17917</strain>
    </source>
</reference>
<organism evidence="1 2">
    <name type="scientific">Nibribacter koreensis</name>
    <dbReference type="NCBI Taxonomy" id="1084519"/>
    <lineage>
        <taxon>Bacteria</taxon>
        <taxon>Pseudomonadati</taxon>
        <taxon>Bacteroidota</taxon>
        <taxon>Cytophagia</taxon>
        <taxon>Cytophagales</taxon>
        <taxon>Hymenobacteraceae</taxon>
        <taxon>Nibribacter</taxon>
    </lineage>
</organism>
<sequence length="49" mass="5873">MMMPAINKIIPRPMRIIPVILFMFELRIGLNFRYSVKYLEGKTKKEVFV</sequence>
<gene>
    <name evidence="1" type="ORF">GCM10023183_35800</name>
</gene>
<protein>
    <submittedName>
        <fullName evidence="1">Uncharacterized protein</fullName>
    </submittedName>
</protein>